<keyword evidence="7" id="KW-1185">Reference proteome</keyword>
<dbReference type="Gene3D" id="3.20.20.30">
    <property type="entry name" value="Luciferase-like domain"/>
    <property type="match status" value="1"/>
</dbReference>
<evidence type="ECO:0000259" key="5">
    <source>
        <dbReference type="Pfam" id="PF00296"/>
    </source>
</evidence>
<dbReference type="GO" id="GO:0008726">
    <property type="term" value="F:alkanesulfonate monooxygenase activity"/>
    <property type="evidence" value="ECO:0007669"/>
    <property type="project" value="TreeGrafter"/>
</dbReference>
<dbReference type="RefSeq" id="WP_110840590.1">
    <property type="nucleotide sequence ID" value="NZ_QJVJ01000005.1"/>
</dbReference>
<feature type="domain" description="Luciferase-like" evidence="5">
    <location>
        <begin position="9"/>
        <end position="357"/>
    </location>
</feature>
<sequence>MTVHRDDVEFGWYIPTHGDGHYLGVEPERESTADYMIQVARAAEEAGFTFALVPTGNQCMNGWIVAATVAAHTRTLRPLVAVQPGLIAPLYASRMAATLDRLTGGRALINVVTGNYKDLTENGDPLADASYHDERYERTREFLQVMRSAWSKPKVRNASEFYSGEALDPALKVRYEGSYYRIEGGASYPDPVTKPHPPIYFGGSSPIGKRVAAETADVYLMLAEPIDWMREQLDEMERYRSELRERTGVDRPLKYGVRIQVLVRDTEERAWEDAFRIIGKADEAAIRAGNERLAKTDSTIQHRMNRLRDRYKDNRYIIGPNMWSGLSNIRGGGGVQLVGTPEQVADRLLDYIDIGISSFIMSNYPHLEEAIHTGRHLLPVLKRKLAARSGAAASFDETSERKEAR</sequence>
<proteinExistence type="predicted"/>
<reference evidence="6 7" key="1">
    <citation type="submission" date="2018-05" db="EMBL/GenBank/DDBJ databases">
        <title>Paenibacillus flagellatus sp. nov., isolated from selenium mineral soil.</title>
        <authorList>
            <person name="Dai X."/>
        </authorList>
    </citation>
    <scope>NUCLEOTIDE SEQUENCE [LARGE SCALE GENOMIC DNA]</scope>
    <source>
        <strain evidence="6 7">DXL2</strain>
    </source>
</reference>
<name>A0A2V5K9F2_9BACL</name>
<keyword evidence="2" id="KW-0288">FMN</keyword>
<dbReference type="CDD" id="cd01094">
    <property type="entry name" value="Alkanesulfonate_monoxygenase"/>
    <property type="match status" value="1"/>
</dbReference>
<dbReference type="Pfam" id="PF00296">
    <property type="entry name" value="Bac_luciferase"/>
    <property type="match status" value="1"/>
</dbReference>
<dbReference type="InterPro" id="IPR036661">
    <property type="entry name" value="Luciferase-like_sf"/>
</dbReference>
<comment type="caution">
    <text evidence="6">The sequence shown here is derived from an EMBL/GenBank/DDBJ whole genome shotgun (WGS) entry which is preliminary data.</text>
</comment>
<dbReference type="EMBL" id="QJVJ01000005">
    <property type="protein sequence ID" value="PYI54533.1"/>
    <property type="molecule type" value="Genomic_DNA"/>
</dbReference>
<keyword evidence="1" id="KW-0285">Flavoprotein</keyword>
<protein>
    <submittedName>
        <fullName evidence="6">F420-dependent oxidoreductase</fullName>
    </submittedName>
</protein>
<dbReference type="SUPFAM" id="SSF51679">
    <property type="entry name" value="Bacterial luciferase-like"/>
    <property type="match status" value="1"/>
</dbReference>
<dbReference type="PANTHER" id="PTHR42847">
    <property type="entry name" value="ALKANESULFONATE MONOOXYGENASE"/>
    <property type="match status" value="1"/>
</dbReference>
<evidence type="ECO:0000256" key="4">
    <source>
        <dbReference type="ARBA" id="ARBA00023033"/>
    </source>
</evidence>
<dbReference type="Proteomes" id="UP000247476">
    <property type="component" value="Unassembled WGS sequence"/>
</dbReference>
<organism evidence="6 7">
    <name type="scientific">Paenibacillus flagellatus</name>
    <dbReference type="NCBI Taxonomy" id="2211139"/>
    <lineage>
        <taxon>Bacteria</taxon>
        <taxon>Bacillati</taxon>
        <taxon>Bacillota</taxon>
        <taxon>Bacilli</taxon>
        <taxon>Bacillales</taxon>
        <taxon>Paenibacillaceae</taxon>
        <taxon>Paenibacillus</taxon>
    </lineage>
</organism>
<dbReference type="InterPro" id="IPR011251">
    <property type="entry name" value="Luciferase-like_dom"/>
</dbReference>
<evidence type="ECO:0000313" key="6">
    <source>
        <dbReference type="EMBL" id="PYI54533.1"/>
    </source>
</evidence>
<dbReference type="GO" id="GO:0046306">
    <property type="term" value="P:alkanesulfonate catabolic process"/>
    <property type="evidence" value="ECO:0007669"/>
    <property type="project" value="TreeGrafter"/>
</dbReference>
<evidence type="ECO:0000256" key="2">
    <source>
        <dbReference type="ARBA" id="ARBA00022643"/>
    </source>
</evidence>
<evidence type="ECO:0000313" key="7">
    <source>
        <dbReference type="Proteomes" id="UP000247476"/>
    </source>
</evidence>
<keyword evidence="3" id="KW-0560">Oxidoreductase</keyword>
<keyword evidence="4" id="KW-0503">Monooxygenase</keyword>
<dbReference type="PANTHER" id="PTHR42847:SF4">
    <property type="entry name" value="ALKANESULFONATE MONOOXYGENASE-RELATED"/>
    <property type="match status" value="1"/>
</dbReference>
<gene>
    <name evidence="6" type="ORF">DLM86_13810</name>
</gene>
<dbReference type="AlphaFoldDB" id="A0A2V5K9F2"/>
<dbReference type="InterPro" id="IPR050172">
    <property type="entry name" value="SsuD_RutA_monooxygenase"/>
</dbReference>
<evidence type="ECO:0000256" key="1">
    <source>
        <dbReference type="ARBA" id="ARBA00022630"/>
    </source>
</evidence>
<accession>A0A2V5K9F2</accession>
<evidence type="ECO:0000256" key="3">
    <source>
        <dbReference type="ARBA" id="ARBA00023002"/>
    </source>
</evidence>
<dbReference type="OrthoDB" id="9814695at2"/>